<dbReference type="Proteomes" id="UP000250321">
    <property type="component" value="Unassembled WGS sequence"/>
</dbReference>
<comment type="caution">
    <text evidence="2">The sequence shown here is derived from an EMBL/GenBank/DDBJ whole genome shotgun (WGS) entry which is preliminary data.</text>
</comment>
<organism evidence="2 3">
    <name type="scientific">Prunus yedoensis var. nudiflora</name>
    <dbReference type="NCBI Taxonomy" id="2094558"/>
    <lineage>
        <taxon>Eukaryota</taxon>
        <taxon>Viridiplantae</taxon>
        <taxon>Streptophyta</taxon>
        <taxon>Embryophyta</taxon>
        <taxon>Tracheophyta</taxon>
        <taxon>Spermatophyta</taxon>
        <taxon>Magnoliopsida</taxon>
        <taxon>eudicotyledons</taxon>
        <taxon>Gunneridae</taxon>
        <taxon>Pentapetalae</taxon>
        <taxon>rosids</taxon>
        <taxon>fabids</taxon>
        <taxon>Rosales</taxon>
        <taxon>Rosaceae</taxon>
        <taxon>Amygdaloideae</taxon>
        <taxon>Amygdaleae</taxon>
        <taxon>Prunus</taxon>
    </lineage>
</organism>
<feature type="region of interest" description="Disordered" evidence="1">
    <location>
        <begin position="136"/>
        <end position="157"/>
    </location>
</feature>
<keyword evidence="3" id="KW-1185">Reference proteome</keyword>
<reference evidence="2 3" key="1">
    <citation type="submission" date="2018-02" db="EMBL/GenBank/DDBJ databases">
        <title>Draft genome of wild Prunus yedoensis var. nudiflora.</title>
        <authorList>
            <person name="Baek S."/>
            <person name="Kim J.-H."/>
            <person name="Choi K."/>
            <person name="Kim G.-B."/>
            <person name="Cho A."/>
            <person name="Jang H."/>
            <person name="Shin C.-H."/>
            <person name="Yu H.-J."/>
            <person name="Mun J.-H."/>
        </authorList>
    </citation>
    <scope>NUCLEOTIDE SEQUENCE [LARGE SCALE GENOMIC DNA]</scope>
    <source>
        <strain evidence="3">cv. Jeju island</strain>
        <tissue evidence="2">Leaf</tissue>
    </source>
</reference>
<gene>
    <name evidence="2" type="ORF">Pyn_16011</name>
</gene>
<protein>
    <submittedName>
        <fullName evidence="2">Uncharacterized protein</fullName>
    </submittedName>
</protein>
<dbReference type="AlphaFoldDB" id="A0A315A489"/>
<sequence>MKRKTKKTVARRFDLAAAAIAEIAQAQTYQTRGDMGDGSPGAFLQNSRTTKRSRASTELAADCEMAHELPPETPIERTQMPIPPTAPQIQPTLTATAKLNAKSGKKAWTKPKAALPGTRTALNDISNNAVQKQSVMSLGSKRGDIPSSSTSRAWNTAGKMVIGERPALNTEMDLMEGQAQAINVEVSRD</sequence>
<evidence type="ECO:0000256" key="1">
    <source>
        <dbReference type="SAM" id="MobiDB-lite"/>
    </source>
</evidence>
<evidence type="ECO:0000313" key="3">
    <source>
        <dbReference type="Proteomes" id="UP000250321"/>
    </source>
</evidence>
<evidence type="ECO:0000313" key="2">
    <source>
        <dbReference type="EMBL" id="PQQ08946.1"/>
    </source>
</evidence>
<feature type="region of interest" description="Disordered" evidence="1">
    <location>
        <begin position="31"/>
        <end position="53"/>
    </location>
</feature>
<name>A0A315A489_PRUYE</name>
<accession>A0A315A489</accession>
<proteinExistence type="predicted"/>
<dbReference type="EMBL" id="PJQY01000658">
    <property type="protein sequence ID" value="PQQ08946.1"/>
    <property type="molecule type" value="Genomic_DNA"/>
</dbReference>